<proteinExistence type="predicted"/>
<organism evidence="1 2">
    <name type="scientific">Clostridium vincentii</name>
    <dbReference type="NCBI Taxonomy" id="52704"/>
    <lineage>
        <taxon>Bacteria</taxon>
        <taxon>Bacillati</taxon>
        <taxon>Bacillota</taxon>
        <taxon>Clostridia</taxon>
        <taxon>Eubacteriales</taxon>
        <taxon>Clostridiaceae</taxon>
        <taxon>Clostridium</taxon>
    </lineage>
</organism>
<evidence type="ECO:0000313" key="1">
    <source>
        <dbReference type="EMBL" id="PRR83864.1"/>
    </source>
</evidence>
<comment type="caution">
    <text evidence="1">The sequence shown here is derived from an EMBL/GenBank/DDBJ whole genome shotgun (WGS) entry which is preliminary data.</text>
</comment>
<protein>
    <submittedName>
        <fullName evidence="1">Uncharacterized protein</fullName>
    </submittedName>
</protein>
<reference evidence="1 2" key="1">
    <citation type="submission" date="2018-03" db="EMBL/GenBank/DDBJ databases">
        <title>Genome sequence of Clostridium vincentii DSM 10228.</title>
        <authorList>
            <person name="Poehlein A."/>
            <person name="Daniel R."/>
        </authorList>
    </citation>
    <scope>NUCLEOTIDE SEQUENCE [LARGE SCALE GENOMIC DNA]</scope>
    <source>
        <strain evidence="1 2">DSM 10228</strain>
    </source>
</reference>
<name>A0A2T0BJ18_9CLOT</name>
<evidence type="ECO:0000313" key="2">
    <source>
        <dbReference type="Proteomes" id="UP000239471"/>
    </source>
</evidence>
<accession>A0A2T0BJ18</accession>
<dbReference type="AlphaFoldDB" id="A0A2T0BJ18"/>
<gene>
    <name evidence="1" type="ORF">CLVI_05180</name>
</gene>
<sequence length="56" mass="6759">MRWKFLCFMQEVLGLELAGWQEHSKEVSFIKLWILLRELQYSIDRGGRPWNDETSS</sequence>
<dbReference type="EMBL" id="PVXQ01000004">
    <property type="protein sequence ID" value="PRR83864.1"/>
    <property type="molecule type" value="Genomic_DNA"/>
</dbReference>
<dbReference type="Proteomes" id="UP000239471">
    <property type="component" value="Unassembled WGS sequence"/>
</dbReference>
<keyword evidence="2" id="KW-1185">Reference proteome</keyword>